<dbReference type="RefSeq" id="WP_021705952.1">
    <property type="nucleotide sequence ID" value="NZ_BATJ01000010.1"/>
</dbReference>
<protein>
    <recommendedName>
        <fullName evidence="1">PilZ domain-containing protein</fullName>
    </recommendedName>
</protein>
<evidence type="ECO:0000259" key="1">
    <source>
        <dbReference type="Pfam" id="PF07238"/>
    </source>
</evidence>
<organism evidence="2 3">
    <name type="scientific">Vibrio proteolyticus NBRC 13287</name>
    <dbReference type="NCBI Taxonomy" id="1219065"/>
    <lineage>
        <taxon>Bacteria</taxon>
        <taxon>Pseudomonadati</taxon>
        <taxon>Pseudomonadota</taxon>
        <taxon>Gammaproteobacteria</taxon>
        <taxon>Vibrionales</taxon>
        <taxon>Vibrionaceae</taxon>
        <taxon>Vibrio</taxon>
    </lineage>
</organism>
<dbReference type="AlphaFoldDB" id="U2ZJQ2"/>
<gene>
    <name evidence="2" type="ORF">VPR01S_10_01770</name>
</gene>
<evidence type="ECO:0000313" key="3">
    <source>
        <dbReference type="Proteomes" id="UP000016570"/>
    </source>
</evidence>
<comment type="caution">
    <text evidence="2">The sequence shown here is derived from an EMBL/GenBank/DDBJ whole genome shotgun (WGS) entry which is preliminary data.</text>
</comment>
<keyword evidence="3" id="KW-1185">Reference proteome</keyword>
<proteinExistence type="predicted"/>
<feature type="domain" description="PilZ" evidence="1">
    <location>
        <begin position="144"/>
        <end position="244"/>
    </location>
</feature>
<dbReference type="Proteomes" id="UP000016570">
    <property type="component" value="Unassembled WGS sequence"/>
</dbReference>
<sequence>MQQTEILSLAEQLIPAYQADDFDFVLSQLTEGHSPAFRLLVKMELNRIMAPCSRAIDLRGRVQGECREYLLDGLSHWLDDVAFNAYHKNIKKFGAYTEGVWEAMQNTHNNFRIMQQRGQRSDRELTNAKSPYELEPVTLGYDLKRKENRLKLSSQVEIILPSAQLVHGVSVDLSASGARFKVPTAFNYKLGEIITVQFVELSKSSTVDGIAKPFQYRVVGIDDSYDNDAVKFLRTIRLTESKAIELAIIEALHSESQRARHDNQDKIIRARTRGFEHTYLKHTCNLPLFFSGNELKLVLMTENNQPIWQYWHDERNQQALSSLFNAQRMDLLTRPGMRGSNNMLYSFTHEHQDKSLFFSMMMPEATREERQLFWHVGAKRESWKAFRLSVFELSEEERQELSQHATELSLATESLTHCGILQEIANHEVAHDYLLSDKPRLDANALKKFCHSRQSTNQPLSLYFDARSRRKEPRYQFQSPLELRFQQQLIAGSTLDISKRGLFVDLTERLNAKVGDKCYINFHELQLYDKELPLTRVPYRVIRISPEGRRVQLMIEDTRETAKTVTFLNRLIEHNLDKLTAKQELLPSNALLESLHHVLLDKMVCSPIFVEKRAATLCPRMIGVNYPLQPYLALFAKLGHDHKLSLEPVFKGRSSTLLSQPMKRIDGAEPQYHEIYLAAIKFGSRIQSVQTKLLSEFTSTKERIEFIKNAQNFGEFYALRLSGVPVFDPMTELLRKDIAELAPISLFQARTLEKDINAIAGYGEIVDITEEVLIRLELTR</sequence>
<dbReference type="SUPFAM" id="SSF141371">
    <property type="entry name" value="PilZ domain-like"/>
    <property type="match status" value="2"/>
</dbReference>
<dbReference type="eggNOG" id="ENOG502Z80T">
    <property type="taxonomic scope" value="Bacteria"/>
</dbReference>
<dbReference type="InterPro" id="IPR009875">
    <property type="entry name" value="PilZ_domain"/>
</dbReference>
<dbReference type="Gene3D" id="2.40.10.220">
    <property type="entry name" value="predicted glycosyltransferase like domains"/>
    <property type="match status" value="2"/>
</dbReference>
<feature type="domain" description="PilZ" evidence="1">
    <location>
        <begin position="469"/>
        <end position="561"/>
    </location>
</feature>
<dbReference type="Pfam" id="PF07238">
    <property type="entry name" value="PilZ"/>
    <property type="match status" value="2"/>
</dbReference>
<dbReference type="STRING" id="1219065.VPR01S_10_01770"/>
<name>U2ZJQ2_VIBPR</name>
<dbReference type="GO" id="GO:0035438">
    <property type="term" value="F:cyclic-di-GMP binding"/>
    <property type="evidence" value="ECO:0007669"/>
    <property type="project" value="InterPro"/>
</dbReference>
<dbReference type="EMBL" id="BATJ01000010">
    <property type="protein sequence ID" value="GAD67981.1"/>
    <property type="molecule type" value="Genomic_DNA"/>
</dbReference>
<reference evidence="2 3" key="1">
    <citation type="submission" date="2013-09" db="EMBL/GenBank/DDBJ databases">
        <title>Whole genome shotgun sequence of Vibrio proteolyticus NBRC 13287.</title>
        <authorList>
            <person name="Isaki S."/>
            <person name="Hosoyama A."/>
            <person name="Numata M."/>
            <person name="Hashimoto M."/>
            <person name="Hosoyama Y."/>
            <person name="Tsuchikane K."/>
            <person name="Noguchi M."/>
            <person name="Hirakata S."/>
            <person name="Ichikawa N."/>
            <person name="Ohji S."/>
            <person name="Yamazoe A."/>
            <person name="Fujita N."/>
        </authorList>
    </citation>
    <scope>NUCLEOTIDE SEQUENCE [LARGE SCALE GENOMIC DNA]</scope>
    <source>
        <strain evidence="2 3">NBRC 13287</strain>
    </source>
</reference>
<evidence type="ECO:0000313" key="2">
    <source>
        <dbReference type="EMBL" id="GAD67981.1"/>
    </source>
</evidence>
<accession>U2ZJQ2</accession>